<organism evidence="1 2">
    <name type="scientific">Litorisediminicola beolgyonensis</name>
    <dbReference type="NCBI Taxonomy" id="1173614"/>
    <lineage>
        <taxon>Bacteria</taxon>
        <taxon>Pseudomonadati</taxon>
        <taxon>Pseudomonadota</taxon>
        <taxon>Alphaproteobacteria</taxon>
        <taxon>Rhodobacterales</taxon>
        <taxon>Paracoccaceae</taxon>
        <taxon>Litorisediminicola</taxon>
    </lineage>
</organism>
<dbReference type="RefSeq" id="WP_386806209.1">
    <property type="nucleotide sequence ID" value="NZ_JBHTMU010000059.1"/>
</dbReference>
<name>A0ABW3ZNA0_9RHOB</name>
<reference evidence="2" key="1">
    <citation type="journal article" date="2019" name="Int. J. Syst. Evol. Microbiol.">
        <title>The Global Catalogue of Microorganisms (GCM) 10K type strain sequencing project: providing services to taxonomists for standard genome sequencing and annotation.</title>
        <authorList>
            <consortium name="The Broad Institute Genomics Platform"/>
            <consortium name="The Broad Institute Genome Sequencing Center for Infectious Disease"/>
            <person name="Wu L."/>
            <person name="Ma J."/>
        </authorList>
    </citation>
    <scope>NUCLEOTIDE SEQUENCE [LARGE SCALE GENOMIC DNA]</scope>
    <source>
        <strain evidence="2">CCUG 62953</strain>
    </source>
</reference>
<dbReference type="Pfam" id="PF09898">
    <property type="entry name" value="DUF2125"/>
    <property type="match status" value="1"/>
</dbReference>
<gene>
    <name evidence="1" type="ORF">ACFQ4E_19525</name>
</gene>
<dbReference type="Proteomes" id="UP001597135">
    <property type="component" value="Unassembled WGS sequence"/>
</dbReference>
<protein>
    <submittedName>
        <fullName evidence="1">DUF2125 domain-containing protein</fullName>
    </submittedName>
</protein>
<sequence>MLRVLTLIVLALGALWSGYWWQQSARIEADTQAWLDATPWASARGIEVQGFPNRVDVTLLDPELSSGGLRWSGALLQILQLVYSKDHLILALPPEQEIAAGSEIWRVATDAMRASVVRGETPAPGRVVAEAARVEMTAPGGTTLRLSEPRAALTPVTPQAADFAVATGPVTTEEGLRLDALRLAGRVQLPTADWIEISDGTLLVDGVSFTITGRLEAGSDRQLRGRLTLDPAPDADPVAPLPEPLRDAPVTLTIADGVARIGATDLLRLPPLP</sequence>
<dbReference type="EMBL" id="JBHTMU010000059">
    <property type="protein sequence ID" value="MFD1344631.1"/>
    <property type="molecule type" value="Genomic_DNA"/>
</dbReference>
<comment type="caution">
    <text evidence="1">The sequence shown here is derived from an EMBL/GenBank/DDBJ whole genome shotgun (WGS) entry which is preliminary data.</text>
</comment>
<dbReference type="InterPro" id="IPR018666">
    <property type="entry name" value="DUF2125"/>
</dbReference>
<accession>A0ABW3ZNA0</accession>
<proteinExistence type="predicted"/>
<evidence type="ECO:0000313" key="1">
    <source>
        <dbReference type="EMBL" id="MFD1344631.1"/>
    </source>
</evidence>
<keyword evidence="2" id="KW-1185">Reference proteome</keyword>
<evidence type="ECO:0000313" key="2">
    <source>
        <dbReference type="Proteomes" id="UP001597135"/>
    </source>
</evidence>